<name>A0A139IAB8_9PEZI</name>
<protein>
    <submittedName>
        <fullName evidence="1">Uncharacterized protein</fullName>
    </submittedName>
</protein>
<evidence type="ECO:0000313" key="1">
    <source>
        <dbReference type="EMBL" id="KXT11673.1"/>
    </source>
</evidence>
<dbReference type="EMBL" id="LFZO01000187">
    <property type="protein sequence ID" value="KXT11673.1"/>
    <property type="molecule type" value="Genomic_DNA"/>
</dbReference>
<accession>A0A139IAB8</accession>
<dbReference type="AlphaFoldDB" id="A0A139IAB8"/>
<organism evidence="1 2">
    <name type="scientific">Pseudocercospora musae</name>
    <dbReference type="NCBI Taxonomy" id="113226"/>
    <lineage>
        <taxon>Eukaryota</taxon>
        <taxon>Fungi</taxon>
        <taxon>Dikarya</taxon>
        <taxon>Ascomycota</taxon>
        <taxon>Pezizomycotina</taxon>
        <taxon>Dothideomycetes</taxon>
        <taxon>Dothideomycetidae</taxon>
        <taxon>Mycosphaerellales</taxon>
        <taxon>Mycosphaerellaceae</taxon>
        <taxon>Pseudocercospora</taxon>
    </lineage>
</organism>
<sequence length="196" mass="21099">MLKGRTKSSSQPNPIYISFFSQPETSKHQPTNHLTTTNATMQFLNTILFATTSLAAALPQYNGLRTTVLPAEYSWCVENWHAGCDKAGCTYNFNVSSSQNNIYPGFKAYCSGTDTGYYSGCEILESASSSGNPSVAASLRPNTGDGIATMSVSLSFTDADTGITRNISGWHDASYNAFVAPLQNFTIVPTEVFAVL</sequence>
<proteinExistence type="predicted"/>
<dbReference type="OrthoDB" id="3508922at2759"/>
<evidence type="ECO:0000313" key="2">
    <source>
        <dbReference type="Proteomes" id="UP000073492"/>
    </source>
</evidence>
<dbReference type="Proteomes" id="UP000073492">
    <property type="component" value="Unassembled WGS sequence"/>
</dbReference>
<reference evidence="1 2" key="1">
    <citation type="submission" date="2015-07" db="EMBL/GenBank/DDBJ databases">
        <title>Comparative genomics of the Sigatoka disease complex on banana suggests a link between parallel evolutionary changes in Pseudocercospora fijiensis and Pseudocercospora eumusae and increased virulence on the banana host.</title>
        <authorList>
            <person name="Chang T.-C."/>
            <person name="Salvucci A."/>
            <person name="Crous P.W."/>
            <person name="Stergiopoulos I."/>
        </authorList>
    </citation>
    <scope>NUCLEOTIDE SEQUENCE [LARGE SCALE GENOMIC DNA]</scope>
    <source>
        <strain evidence="1 2">CBS 116634</strain>
    </source>
</reference>
<comment type="caution">
    <text evidence="1">The sequence shown here is derived from an EMBL/GenBank/DDBJ whole genome shotgun (WGS) entry which is preliminary data.</text>
</comment>
<gene>
    <name evidence="1" type="ORF">AC579_7043</name>
</gene>
<keyword evidence="2" id="KW-1185">Reference proteome</keyword>